<dbReference type="AlphaFoldDB" id="A0A9W9XUL9"/>
<dbReference type="EMBL" id="JAPWDS010000003">
    <property type="protein sequence ID" value="KAJ5502845.1"/>
    <property type="molecule type" value="Genomic_DNA"/>
</dbReference>
<proteinExistence type="predicted"/>
<evidence type="ECO:0000313" key="1">
    <source>
        <dbReference type="EMBL" id="KAJ5502845.1"/>
    </source>
</evidence>
<gene>
    <name evidence="1" type="ORF">N7463_005719</name>
</gene>
<dbReference type="Proteomes" id="UP001149954">
    <property type="component" value="Unassembled WGS sequence"/>
</dbReference>
<accession>A0A9W9XUL9</accession>
<name>A0A9W9XUL9_9EURO</name>
<comment type="caution">
    <text evidence="1">The sequence shown here is derived from an EMBL/GenBank/DDBJ whole genome shotgun (WGS) entry which is preliminary data.</text>
</comment>
<evidence type="ECO:0000313" key="2">
    <source>
        <dbReference type="Proteomes" id="UP001149954"/>
    </source>
</evidence>
<protein>
    <submittedName>
        <fullName evidence="1">Uncharacterized protein</fullName>
    </submittedName>
</protein>
<reference evidence="1" key="1">
    <citation type="submission" date="2022-12" db="EMBL/GenBank/DDBJ databases">
        <authorList>
            <person name="Petersen C."/>
        </authorList>
    </citation>
    <scope>NUCLEOTIDE SEQUENCE</scope>
    <source>
        <strain evidence="1">IBT 29495</strain>
    </source>
</reference>
<keyword evidence="2" id="KW-1185">Reference proteome</keyword>
<organism evidence="1 2">
    <name type="scientific">Penicillium fimorum</name>
    <dbReference type="NCBI Taxonomy" id="1882269"/>
    <lineage>
        <taxon>Eukaryota</taxon>
        <taxon>Fungi</taxon>
        <taxon>Dikarya</taxon>
        <taxon>Ascomycota</taxon>
        <taxon>Pezizomycotina</taxon>
        <taxon>Eurotiomycetes</taxon>
        <taxon>Eurotiomycetidae</taxon>
        <taxon>Eurotiales</taxon>
        <taxon>Aspergillaceae</taxon>
        <taxon>Penicillium</taxon>
    </lineage>
</organism>
<reference evidence="1" key="2">
    <citation type="journal article" date="2023" name="IMA Fungus">
        <title>Comparative genomic study of the Penicillium genus elucidates a diverse pangenome and 15 lateral gene transfer events.</title>
        <authorList>
            <person name="Petersen C."/>
            <person name="Sorensen T."/>
            <person name="Nielsen M.R."/>
            <person name="Sondergaard T.E."/>
            <person name="Sorensen J.L."/>
            <person name="Fitzpatrick D.A."/>
            <person name="Frisvad J.C."/>
            <person name="Nielsen K.L."/>
        </authorList>
    </citation>
    <scope>NUCLEOTIDE SEQUENCE</scope>
    <source>
        <strain evidence="1">IBT 29495</strain>
    </source>
</reference>
<dbReference type="OrthoDB" id="4295718at2759"/>
<sequence length="109" mass="12294">MSEGGTGQLTRWSSSSIAIATKCKSCSFAQFITWIPEEEDESPVNSKFAAYKAKNGKGYVPTSVDDGAKWLNDNSITRRMRLFRVVHDVYDVPNLFRTVSNFTSAYRKK</sequence>